<dbReference type="EMBL" id="MU393497">
    <property type="protein sequence ID" value="KAI4863791.1"/>
    <property type="molecule type" value="Genomic_DNA"/>
</dbReference>
<dbReference type="Proteomes" id="UP001497700">
    <property type="component" value="Unassembled WGS sequence"/>
</dbReference>
<proteinExistence type="predicted"/>
<evidence type="ECO:0000313" key="1">
    <source>
        <dbReference type="EMBL" id="KAI4863791.1"/>
    </source>
</evidence>
<comment type="caution">
    <text evidence="1">The sequence shown here is derived from an EMBL/GenBank/DDBJ whole genome shotgun (WGS) entry which is preliminary data.</text>
</comment>
<name>A0ACB9YX66_9PEZI</name>
<reference evidence="1 2" key="1">
    <citation type="journal article" date="2022" name="New Phytol.">
        <title>Ecological generalism drives hyperdiversity of secondary metabolite gene clusters in xylarialean endophytes.</title>
        <authorList>
            <person name="Franco M.E.E."/>
            <person name="Wisecaver J.H."/>
            <person name="Arnold A.E."/>
            <person name="Ju Y.M."/>
            <person name="Slot J.C."/>
            <person name="Ahrendt S."/>
            <person name="Moore L.P."/>
            <person name="Eastman K.E."/>
            <person name="Scott K."/>
            <person name="Konkel Z."/>
            <person name="Mondo S.J."/>
            <person name="Kuo A."/>
            <person name="Hayes R.D."/>
            <person name="Haridas S."/>
            <person name="Andreopoulos B."/>
            <person name="Riley R."/>
            <person name="LaButti K."/>
            <person name="Pangilinan J."/>
            <person name="Lipzen A."/>
            <person name="Amirebrahimi M."/>
            <person name="Yan J."/>
            <person name="Adam C."/>
            <person name="Keymanesh K."/>
            <person name="Ng V."/>
            <person name="Louie K."/>
            <person name="Northen T."/>
            <person name="Drula E."/>
            <person name="Henrissat B."/>
            <person name="Hsieh H.M."/>
            <person name="Youens-Clark K."/>
            <person name="Lutzoni F."/>
            <person name="Miadlikowska J."/>
            <person name="Eastwood D.C."/>
            <person name="Hamelin R.C."/>
            <person name="Grigoriev I.V."/>
            <person name="U'Ren J.M."/>
        </authorList>
    </citation>
    <scope>NUCLEOTIDE SEQUENCE [LARGE SCALE GENOMIC DNA]</scope>
    <source>
        <strain evidence="1 2">CBS 119005</strain>
    </source>
</reference>
<evidence type="ECO:0000313" key="2">
    <source>
        <dbReference type="Proteomes" id="UP001497700"/>
    </source>
</evidence>
<gene>
    <name evidence="1" type="ORF">F4820DRAFT_359700</name>
</gene>
<protein>
    <submittedName>
        <fullName evidence="1">Uncharacterized protein</fullName>
    </submittedName>
</protein>
<organism evidence="1 2">
    <name type="scientific">Hypoxylon rubiginosum</name>
    <dbReference type="NCBI Taxonomy" id="110542"/>
    <lineage>
        <taxon>Eukaryota</taxon>
        <taxon>Fungi</taxon>
        <taxon>Dikarya</taxon>
        <taxon>Ascomycota</taxon>
        <taxon>Pezizomycotina</taxon>
        <taxon>Sordariomycetes</taxon>
        <taxon>Xylariomycetidae</taxon>
        <taxon>Xylariales</taxon>
        <taxon>Hypoxylaceae</taxon>
        <taxon>Hypoxylon</taxon>
    </lineage>
</organism>
<accession>A0ACB9YX66</accession>
<keyword evidence="2" id="KW-1185">Reference proteome</keyword>
<sequence>MKSSKSGSRTTAKIVKGSRADSSAVNEDYHDKRIHRTSRVITATPIGPAESREWLVEIEHDNERKNASMDDLELLSRLLADSPDTKRCKNCLKSKSLMDFRHIRLNTNTLTCYYCRRSPSTKQCAARRDGSIRVNEELGRLGLPYRICNSWTYIRSPHLRPAGDFLQLGKTRKECAPCRARARSGKINPRKTKPQPPVHNYLPFCGGPLAEAYLYGRPIQALSDSLYVPLPDLLSWLQICLLLFCEHNDHELKSVLHDENTHLKFCQGLMKQHSGYVDSVLKKCPWLDTRLKVPEFRRRIVDAFSNVQFDKLNEEVVDLDGLHKIVIQDMTVKSLNEDDVWILENKTTHAIGVGKEA</sequence>